<dbReference type="STRING" id="1169540.A0A0G4H6M4"/>
<organism evidence="2 3">
    <name type="scientific">Vitrella brassicaformis (strain CCMP3155)</name>
    <dbReference type="NCBI Taxonomy" id="1169540"/>
    <lineage>
        <taxon>Eukaryota</taxon>
        <taxon>Sar</taxon>
        <taxon>Alveolata</taxon>
        <taxon>Colpodellida</taxon>
        <taxon>Vitrellaceae</taxon>
        <taxon>Vitrella</taxon>
    </lineage>
</organism>
<evidence type="ECO:0008006" key="4">
    <source>
        <dbReference type="Google" id="ProtNLM"/>
    </source>
</evidence>
<evidence type="ECO:0000313" key="2">
    <source>
        <dbReference type="EMBL" id="CEM39388.1"/>
    </source>
</evidence>
<evidence type="ECO:0000256" key="1">
    <source>
        <dbReference type="SAM" id="MobiDB-lite"/>
    </source>
</evidence>
<dbReference type="PANTHER" id="PTHR14614">
    <property type="entry name" value="HEPATOCELLULAR CARCINOMA-ASSOCIATED ANTIGEN"/>
    <property type="match status" value="1"/>
</dbReference>
<accession>A0A0G4H6M4</accession>
<gene>
    <name evidence="2" type="ORF">Vbra_19653</name>
</gene>
<dbReference type="Gene3D" id="3.40.50.150">
    <property type="entry name" value="Vaccinia Virus protein VP39"/>
    <property type="match status" value="1"/>
</dbReference>
<dbReference type="InParanoid" id="A0A0G4H6M4"/>
<sequence>MMFASIGLTCDSSDSDGCSGSPPSRLPACPCVPPQAATQELPSDAPEAPTAPQDRHDWFSDSSDSEQELRRDAAVPVVPELDMRWPGKEGAYEVVDVRLQLPDSADDGWRQPASRPRYLNDHRGRPVVNGHTNGHTGMPPPSPPASNTSPQRFVREEQRDGDDQPCTAPERGGVWVRLLTNPALGIGYRLWPRASNALIRFISSDPVRSTLVQNKRIVELGCGCGLVGVAAAISGATSVCVTDLASVVDAITSPTVEANRSLIQHRGGHIEARACEWGDTDVSAFGDVDVLLGSDLVYWPRLYEPLLTTVSAFFRANPRCVVLLGMERRWKSDARFVRLARSKFGMDTELLRCEANPAGIKGRKIVLKVYGFTAGGRGALLASVRDAQVDVWRGVSHGGRGRKQGQCVS</sequence>
<keyword evidence="3" id="KW-1185">Reference proteome</keyword>
<reference evidence="2 3" key="1">
    <citation type="submission" date="2014-11" db="EMBL/GenBank/DDBJ databases">
        <authorList>
            <person name="Zhu J."/>
            <person name="Qi W."/>
            <person name="Song R."/>
        </authorList>
    </citation>
    <scope>NUCLEOTIDE SEQUENCE [LARGE SCALE GENOMIC DNA]</scope>
</reference>
<dbReference type="SUPFAM" id="SSF53335">
    <property type="entry name" value="S-adenosyl-L-methionine-dependent methyltransferases"/>
    <property type="match status" value="1"/>
</dbReference>
<proteinExistence type="predicted"/>
<dbReference type="VEuPathDB" id="CryptoDB:Vbra_19653"/>
<dbReference type="CDD" id="cd02440">
    <property type="entry name" value="AdoMet_MTases"/>
    <property type="match status" value="1"/>
</dbReference>
<dbReference type="OrthoDB" id="46564at2759"/>
<dbReference type="AlphaFoldDB" id="A0A0G4H6M4"/>
<name>A0A0G4H6M4_VITBC</name>
<dbReference type="InterPro" id="IPR029063">
    <property type="entry name" value="SAM-dependent_MTases_sf"/>
</dbReference>
<dbReference type="PANTHER" id="PTHR14614:SF132">
    <property type="entry name" value="PROTEIN-LYSINE METHYLTRANSFERASE C42C1.13"/>
    <property type="match status" value="1"/>
</dbReference>
<feature type="compositionally biased region" description="Basic and acidic residues" evidence="1">
    <location>
        <begin position="153"/>
        <end position="162"/>
    </location>
</feature>
<evidence type="ECO:0000313" key="3">
    <source>
        <dbReference type="Proteomes" id="UP000041254"/>
    </source>
</evidence>
<dbReference type="Pfam" id="PF10294">
    <property type="entry name" value="Methyltransf_16"/>
    <property type="match status" value="1"/>
</dbReference>
<feature type="region of interest" description="Disordered" evidence="1">
    <location>
        <begin position="104"/>
        <end position="170"/>
    </location>
</feature>
<feature type="compositionally biased region" description="Low complexity" evidence="1">
    <location>
        <begin position="10"/>
        <end position="23"/>
    </location>
</feature>
<protein>
    <recommendedName>
        <fullName evidence="4">Methyltransferase small domain-containing protein</fullName>
    </recommendedName>
</protein>
<dbReference type="Proteomes" id="UP000041254">
    <property type="component" value="Unassembled WGS sequence"/>
</dbReference>
<dbReference type="EMBL" id="CDMY01001036">
    <property type="protein sequence ID" value="CEM39388.1"/>
    <property type="molecule type" value="Genomic_DNA"/>
</dbReference>
<dbReference type="InterPro" id="IPR019410">
    <property type="entry name" value="Methyltransf_16"/>
</dbReference>
<feature type="region of interest" description="Disordered" evidence="1">
    <location>
        <begin position="1"/>
        <end position="75"/>
    </location>
</feature>